<evidence type="ECO:0000313" key="13">
    <source>
        <dbReference type="WBParaSite" id="jg13663"/>
    </source>
</evidence>
<comment type="subcellular location">
    <subcellularLocation>
        <location evidence="1">Cell membrane</location>
        <topology evidence="1">Multi-pass membrane protein</topology>
    </subcellularLocation>
</comment>
<dbReference type="Proteomes" id="UP000887574">
    <property type="component" value="Unplaced"/>
</dbReference>
<dbReference type="PROSITE" id="PS50262">
    <property type="entry name" value="G_PROTEIN_RECEP_F1_2"/>
    <property type="match status" value="1"/>
</dbReference>
<evidence type="ECO:0000259" key="11">
    <source>
        <dbReference type="PROSITE" id="PS50262"/>
    </source>
</evidence>
<name>A0A915CXL0_9BILA</name>
<feature type="transmembrane region" description="Helical" evidence="10">
    <location>
        <begin position="49"/>
        <end position="74"/>
    </location>
</feature>
<dbReference type="PRINTS" id="PR00237">
    <property type="entry name" value="GPCRRHODOPSN"/>
</dbReference>
<keyword evidence="6 10" id="KW-0472">Membrane</keyword>
<dbReference type="GO" id="GO:0005886">
    <property type="term" value="C:plasma membrane"/>
    <property type="evidence" value="ECO:0007669"/>
    <property type="project" value="UniProtKB-SubCell"/>
</dbReference>
<dbReference type="Pfam" id="PF00001">
    <property type="entry name" value="7tm_1"/>
    <property type="match status" value="1"/>
</dbReference>
<feature type="transmembrane region" description="Helical" evidence="10">
    <location>
        <begin position="255"/>
        <end position="280"/>
    </location>
</feature>
<dbReference type="GO" id="GO:0043005">
    <property type="term" value="C:neuron projection"/>
    <property type="evidence" value="ECO:0007669"/>
    <property type="project" value="TreeGrafter"/>
</dbReference>
<evidence type="ECO:0000256" key="4">
    <source>
        <dbReference type="ARBA" id="ARBA00022989"/>
    </source>
</evidence>
<evidence type="ECO:0000256" key="8">
    <source>
        <dbReference type="ARBA" id="ARBA00023224"/>
    </source>
</evidence>
<keyword evidence="5 9" id="KW-0297">G-protein coupled receptor</keyword>
<evidence type="ECO:0000313" key="12">
    <source>
        <dbReference type="Proteomes" id="UP000887574"/>
    </source>
</evidence>
<feature type="transmembrane region" description="Helical" evidence="10">
    <location>
        <begin position="6"/>
        <end position="28"/>
    </location>
</feature>
<feature type="transmembrane region" description="Helical" evidence="10">
    <location>
        <begin position="185"/>
        <end position="205"/>
    </location>
</feature>
<keyword evidence="2" id="KW-1003">Cell membrane</keyword>
<dbReference type="PROSITE" id="PS00237">
    <property type="entry name" value="G_PROTEIN_RECEP_F1_1"/>
    <property type="match status" value="1"/>
</dbReference>
<proteinExistence type="inferred from homology"/>
<feature type="domain" description="G-protein coupled receptors family 1 profile" evidence="11">
    <location>
        <begin position="22"/>
        <end position="331"/>
    </location>
</feature>
<dbReference type="GO" id="GO:0042923">
    <property type="term" value="F:neuropeptide binding"/>
    <property type="evidence" value="ECO:0007669"/>
    <property type="project" value="TreeGrafter"/>
</dbReference>
<evidence type="ECO:0000256" key="6">
    <source>
        <dbReference type="ARBA" id="ARBA00023136"/>
    </source>
</evidence>
<evidence type="ECO:0000256" key="10">
    <source>
        <dbReference type="SAM" id="Phobius"/>
    </source>
</evidence>
<evidence type="ECO:0000256" key="5">
    <source>
        <dbReference type="ARBA" id="ARBA00023040"/>
    </source>
</evidence>
<dbReference type="SUPFAM" id="SSF81321">
    <property type="entry name" value="Family A G protein-coupled receptor-like"/>
    <property type="match status" value="1"/>
</dbReference>
<evidence type="ECO:0000256" key="1">
    <source>
        <dbReference type="ARBA" id="ARBA00004651"/>
    </source>
</evidence>
<sequence length="586" mass="64592">MPFYTSIITIVYFSTLVLGLLGNCWVICSVIRSRRPRNGSLSPSDRLRTYIGILAVVDLLVTLSLVIKIVYVVLPNATIDTSSCRVIFMIDHLVKLASITCLACISIERYITIRKPFNSKVRRRFIQLTPIVALFVLALVLSGIVILASNVQASNGMEMVQSGLNCNQNTAESNQTSSWSIIVSIARWIVGISFLLQLTTVSTNYGQIVRHVRRKFWQRKARVVAHHNSRNSNTSSCHKQPLVAEPRYMRDMTAAIVRIAFFHVICWLPYCLMQVLPYAVHLMSSYTPLSIHVSTSVRLVTAESVNDGLAWLAFAADWLTYVNSAGNWIWYAAMNRDLRSIIRATTERRKRSTMSQNSPGSNLHRSLRRQMTQSLRFFYPMNSSAPNSYDESVGSINVHGCANPKKNSKGNESCACSPNGSLRIPAVDENGQLSPPATCNRDTLKKHSCVSNGSAQEGLFGMRNGRAHTYCSPRPVHFNANPISSTIPTDNLISKNRAGSASNSNAGIAAAAAAKKLMAAFAISQKTLTPTITSLAPTKANYQQQLQQHAKLSNATILEIDALDDTVPTVVPKLIMNGSVESQQLL</sequence>
<evidence type="ECO:0000256" key="2">
    <source>
        <dbReference type="ARBA" id="ARBA00022475"/>
    </source>
</evidence>
<keyword evidence="8 9" id="KW-0807">Transducer</keyword>
<comment type="similarity">
    <text evidence="9">Belongs to the G-protein coupled receptor 1 family.</text>
</comment>
<feature type="transmembrane region" description="Helical" evidence="10">
    <location>
        <begin position="309"/>
        <end position="333"/>
    </location>
</feature>
<organism evidence="12 13">
    <name type="scientific">Ditylenchus dipsaci</name>
    <dbReference type="NCBI Taxonomy" id="166011"/>
    <lineage>
        <taxon>Eukaryota</taxon>
        <taxon>Metazoa</taxon>
        <taxon>Ecdysozoa</taxon>
        <taxon>Nematoda</taxon>
        <taxon>Chromadorea</taxon>
        <taxon>Rhabditida</taxon>
        <taxon>Tylenchina</taxon>
        <taxon>Tylenchomorpha</taxon>
        <taxon>Sphaerularioidea</taxon>
        <taxon>Anguinidae</taxon>
        <taxon>Anguininae</taxon>
        <taxon>Ditylenchus</taxon>
    </lineage>
</organism>
<dbReference type="PANTHER" id="PTHR24229">
    <property type="entry name" value="NEUROPEPTIDES RECEPTOR"/>
    <property type="match status" value="1"/>
</dbReference>
<evidence type="ECO:0000256" key="3">
    <source>
        <dbReference type="ARBA" id="ARBA00022692"/>
    </source>
</evidence>
<dbReference type="WBParaSite" id="jg13663">
    <property type="protein sequence ID" value="jg13663"/>
    <property type="gene ID" value="jg13663"/>
</dbReference>
<dbReference type="AlphaFoldDB" id="A0A915CXL0"/>
<keyword evidence="4 10" id="KW-1133">Transmembrane helix</keyword>
<keyword evidence="3 9" id="KW-0812">Transmembrane</keyword>
<feature type="transmembrane region" description="Helical" evidence="10">
    <location>
        <begin position="86"/>
        <end position="107"/>
    </location>
</feature>
<feature type="transmembrane region" description="Helical" evidence="10">
    <location>
        <begin position="128"/>
        <end position="149"/>
    </location>
</feature>
<accession>A0A915CXL0</accession>
<evidence type="ECO:0000256" key="9">
    <source>
        <dbReference type="RuleBase" id="RU000688"/>
    </source>
</evidence>
<dbReference type="GO" id="GO:0004930">
    <property type="term" value="F:G protein-coupled receptor activity"/>
    <property type="evidence" value="ECO:0007669"/>
    <property type="project" value="UniProtKB-KW"/>
</dbReference>
<reference evidence="13" key="1">
    <citation type="submission" date="2022-11" db="UniProtKB">
        <authorList>
            <consortium name="WormBaseParasite"/>
        </authorList>
    </citation>
    <scope>IDENTIFICATION</scope>
</reference>
<dbReference type="InterPro" id="IPR000276">
    <property type="entry name" value="GPCR_Rhodpsn"/>
</dbReference>
<keyword evidence="7 9" id="KW-0675">Receptor</keyword>
<dbReference type="Gene3D" id="1.20.1070.10">
    <property type="entry name" value="Rhodopsin 7-helix transmembrane proteins"/>
    <property type="match status" value="1"/>
</dbReference>
<dbReference type="GO" id="GO:0007218">
    <property type="term" value="P:neuropeptide signaling pathway"/>
    <property type="evidence" value="ECO:0007669"/>
    <property type="project" value="TreeGrafter"/>
</dbReference>
<dbReference type="CDD" id="cd00637">
    <property type="entry name" value="7tm_classA_rhodopsin-like"/>
    <property type="match status" value="1"/>
</dbReference>
<dbReference type="PANTHER" id="PTHR24229:SF40">
    <property type="entry name" value="ALLATOSTATIN C RECEPTOR 1-RELATED"/>
    <property type="match status" value="1"/>
</dbReference>
<protein>
    <submittedName>
        <fullName evidence="13">G-protein coupled receptors family 1 profile domain-containing protein</fullName>
    </submittedName>
</protein>
<keyword evidence="12" id="KW-1185">Reference proteome</keyword>
<dbReference type="InterPro" id="IPR017452">
    <property type="entry name" value="GPCR_Rhodpsn_7TM"/>
</dbReference>
<evidence type="ECO:0000256" key="7">
    <source>
        <dbReference type="ARBA" id="ARBA00023170"/>
    </source>
</evidence>